<feature type="domain" description="Glycosyltransferase subfamily 4-like N-terminal" evidence="2">
    <location>
        <begin position="12"/>
        <end position="174"/>
    </location>
</feature>
<dbReference type="InterPro" id="IPR001296">
    <property type="entry name" value="Glyco_trans_1"/>
</dbReference>
<keyword evidence="4" id="KW-1185">Reference proteome</keyword>
<dbReference type="Pfam" id="PF13439">
    <property type="entry name" value="Glyco_transf_4"/>
    <property type="match status" value="1"/>
</dbReference>
<proteinExistence type="predicted"/>
<evidence type="ECO:0000313" key="4">
    <source>
        <dbReference type="Proteomes" id="UP001523230"/>
    </source>
</evidence>
<reference evidence="3 4" key="1">
    <citation type="submission" date="2018-05" db="EMBL/GenBank/DDBJ databases">
        <title>Isolation and characterization of genus Methanoculleus species and their viruses from deep sea marine sediment offshore southwestern Taiwan.</title>
        <authorList>
            <person name="Wei W.-H."/>
            <person name="Chen W.-C."/>
            <person name="Lai M.-C."/>
            <person name="Chen S.-C."/>
        </authorList>
    </citation>
    <scope>NUCLEOTIDE SEQUENCE [LARGE SCALE GENOMIC DNA]</scope>
    <source>
        <strain evidence="3 4">CWC-02</strain>
    </source>
</reference>
<dbReference type="RefSeq" id="WP_250987075.1">
    <property type="nucleotide sequence ID" value="NZ_QFDM01000002.1"/>
</dbReference>
<dbReference type="InterPro" id="IPR028098">
    <property type="entry name" value="Glyco_trans_4-like_N"/>
</dbReference>
<organism evidence="3 4">
    <name type="scientific">Methanoculleus oceani</name>
    <dbReference type="NCBI Taxonomy" id="2184756"/>
    <lineage>
        <taxon>Archaea</taxon>
        <taxon>Methanobacteriati</taxon>
        <taxon>Methanobacteriota</taxon>
        <taxon>Stenosarchaea group</taxon>
        <taxon>Methanomicrobia</taxon>
        <taxon>Methanomicrobiales</taxon>
        <taxon>Methanomicrobiaceae</taxon>
        <taxon>Methanoculleus</taxon>
    </lineage>
</organism>
<protein>
    <submittedName>
        <fullName evidence="3">Glycosyltransferase</fullName>
    </submittedName>
</protein>
<sequence>MKVLLMQLNGKGGTQLYLSQLAAALSETDNEVVVLTSRYLYEEAHYPDNNVKLILFDFHPTYGRALLSTINPLTYFRLLRVIGSEKPDVIHLLFEDALAAITLYLIRRRFAIILTEHDPAPHAGEHILVKLNWSFARSLLEPISSRIIVHGKNLKDVLLSRGIPEAKIAVIPHGDYSYYTKWRDESIESNGETILFFGSIKEYKGLRYLIKAVPAVCSHHPKANVIIAGGGDFSKYETMEEYRKYKSVFEVHNDYIPDEDIAPLFQRATVVVLPYIDASQSGIIPIAYAFRKPVIVTDVGSIAEVVEQGKTGIIIPPKDEKALADAIIAVLNDKQACDEMAQNAYAFMKENLSWATIAKRMHAVYHEVASRERKPSGVQFQTSSGSKSE</sequence>
<evidence type="ECO:0000259" key="2">
    <source>
        <dbReference type="Pfam" id="PF13439"/>
    </source>
</evidence>
<dbReference type="CDD" id="cd03801">
    <property type="entry name" value="GT4_PimA-like"/>
    <property type="match status" value="1"/>
</dbReference>
<dbReference type="EMBL" id="QFDM01000002">
    <property type="protein sequence ID" value="MCM2465812.1"/>
    <property type="molecule type" value="Genomic_DNA"/>
</dbReference>
<evidence type="ECO:0000259" key="1">
    <source>
        <dbReference type="Pfam" id="PF00534"/>
    </source>
</evidence>
<name>A0ABD4TEI2_9EURY</name>
<evidence type="ECO:0000313" key="3">
    <source>
        <dbReference type="EMBL" id="MCM2465812.1"/>
    </source>
</evidence>
<comment type="caution">
    <text evidence="3">The sequence shown here is derived from an EMBL/GenBank/DDBJ whole genome shotgun (WGS) entry which is preliminary data.</text>
</comment>
<dbReference type="PANTHER" id="PTHR12526">
    <property type="entry name" value="GLYCOSYLTRANSFERASE"/>
    <property type="match status" value="1"/>
</dbReference>
<accession>A0ABD4TEI2</accession>
<dbReference type="SUPFAM" id="SSF53756">
    <property type="entry name" value="UDP-Glycosyltransferase/glycogen phosphorylase"/>
    <property type="match status" value="1"/>
</dbReference>
<dbReference type="Gene3D" id="3.40.50.2000">
    <property type="entry name" value="Glycogen Phosphorylase B"/>
    <property type="match status" value="2"/>
</dbReference>
<gene>
    <name evidence="3" type="ORF">DIC75_05705</name>
</gene>
<dbReference type="AlphaFoldDB" id="A0ABD4TEI2"/>
<dbReference type="Proteomes" id="UP001523230">
    <property type="component" value="Unassembled WGS sequence"/>
</dbReference>
<feature type="domain" description="Glycosyl transferase family 1" evidence="1">
    <location>
        <begin position="185"/>
        <end position="346"/>
    </location>
</feature>
<dbReference type="Pfam" id="PF00534">
    <property type="entry name" value="Glycos_transf_1"/>
    <property type="match status" value="1"/>
</dbReference>